<dbReference type="InterPro" id="IPR032623">
    <property type="entry name" value="FecR_N"/>
</dbReference>
<dbReference type="Pfam" id="PF04773">
    <property type="entry name" value="FecR"/>
    <property type="match status" value="1"/>
</dbReference>
<feature type="domain" description="FecR protein" evidence="2">
    <location>
        <begin position="137"/>
        <end position="201"/>
    </location>
</feature>
<sequence length="352" mass="37192">MRAWSRRRAGMTETNAAGMTGAENENRPGEPASASLDAQARVWIVRLTSGSATQADAEACAAWRANPDHEAAFRAAARLWQQTEPALRTGTSARDLRALPRPSRRQVLRRAAWSAGAASLAAGGGAIALRWPELSATHRTGTGEMRSVRLPDGTRLDLDAQTTLDLETIGQRHVVSLHAGALVATAPENIPVTIRAGDTRTSTRPGLAAELAVSCRPADDVAGWFGQTDIGVACLSGEAEFQSGAGVTPTRLRAGYGVETKYGAGTVHRIDAATAAAWRRGLLVFRDTPLAAVVSDLNRYRSGRIMLASAAATSRRVTGVFHLDRPDEALASIGSALSLTEYRLGAGLVVLR</sequence>
<dbReference type="GO" id="GO:0016989">
    <property type="term" value="F:sigma factor antagonist activity"/>
    <property type="evidence" value="ECO:0007669"/>
    <property type="project" value="TreeGrafter"/>
</dbReference>
<protein>
    <submittedName>
        <fullName evidence="4">FecR protein</fullName>
    </submittedName>
</protein>
<feature type="region of interest" description="Disordered" evidence="1">
    <location>
        <begin position="1"/>
        <end position="34"/>
    </location>
</feature>
<comment type="caution">
    <text evidence="4">The sequence shown here is derived from an EMBL/GenBank/DDBJ whole genome shotgun (WGS) entry which is preliminary data.</text>
</comment>
<evidence type="ECO:0000259" key="2">
    <source>
        <dbReference type="Pfam" id="PF04773"/>
    </source>
</evidence>
<name>A0A833MZR0_9HYPH</name>
<dbReference type="InterPro" id="IPR006860">
    <property type="entry name" value="FecR"/>
</dbReference>
<dbReference type="Gene3D" id="2.60.120.1440">
    <property type="match status" value="1"/>
</dbReference>
<dbReference type="EMBL" id="WEKV01000014">
    <property type="protein sequence ID" value="KAB7784048.1"/>
    <property type="molecule type" value="Genomic_DNA"/>
</dbReference>
<evidence type="ECO:0000313" key="4">
    <source>
        <dbReference type="EMBL" id="KAB7784048.1"/>
    </source>
</evidence>
<dbReference type="InterPro" id="IPR012373">
    <property type="entry name" value="Ferrdict_sens_TM"/>
</dbReference>
<dbReference type="Gene3D" id="3.55.50.30">
    <property type="match status" value="1"/>
</dbReference>
<feature type="domain" description="FecR N-terminal" evidence="3">
    <location>
        <begin position="39"/>
        <end position="79"/>
    </location>
</feature>
<evidence type="ECO:0000313" key="5">
    <source>
        <dbReference type="Proteomes" id="UP000469949"/>
    </source>
</evidence>
<proteinExistence type="predicted"/>
<gene>
    <name evidence="4" type="ORF">F8B43_3971</name>
</gene>
<accession>A0A833MZR0</accession>
<evidence type="ECO:0000256" key="1">
    <source>
        <dbReference type="SAM" id="MobiDB-lite"/>
    </source>
</evidence>
<dbReference type="PANTHER" id="PTHR30273:SF2">
    <property type="entry name" value="PROTEIN FECR"/>
    <property type="match status" value="1"/>
</dbReference>
<dbReference type="Proteomes" id="UP000469949">
    <property type="component" value="Unassembled WGS sequence"/>
</dbReference>
<reference evidence="4 5" key="1">
    <citation type="submission" date="2019-10" db="EMBL/GenBank/DDBJ databases">
        <title>Draft Genome Sequence of the Caffeine Degrading Methylotroph Methylorubrum populi PINKEL.</title>
        <authorList>
            <person name="Dawson S.C."/>
            <person name="Zhang X."/>
            <person name="Wright M.E."/>
            <person name="Sharma G."/>
            <person name="Langner J.T."/>
            <person name="Ditty J.L."/>
            <person name="Subuyuj G.A."/>
        </authorList>
    </citation>
    <scope>NUCLEOTIDE SEQUENCE [LARGE SCALE GENOMIC DNA]</scope>
    <source>
        <strain evidence="4 5">Pinkel</strain>
    </source>
</reference>
<organism evidence="4 5">
    <name type="scientific">Methylorubrum populi</name>
    <dbReference type="NCBI Taxonomy" id="223967"/>
    <lineage>
        <taxon>Bacteria</taxon>
        <taxon>Pseudomonadati</taxon>
        <taxon>Pseudomonadota</taxon>
        <taxon>Alphaproteobacteria</taxon>
        <taxon>Hyphomicrobiales</taxon>
        <taxon>Methylobacteriaceae</taxon>
        <taxon>Methylorubrum</taxon>
    </lineage>
</organism>
<dbReference type="PANTHER" id="PTHR30273">
    <property type="entry name" value="PERIPLASMIC SIGNAL SENSOR AND SIGMA FACTOR ACTIVATOR FECR-RELATED"/>
    <property type="match status" value="1"/>
</dbReference>
<dbReference type="AlphaFoldDB" id="A0A833MZR0"/>
<dbReference type="Pfam" id="PF16220">
    <property type="entry name" value="DUF4880"/>
    <property type="match status" value="1"/>
</dbReference>
<dbReference type="PIRSF" id="PIRSF018266">
    <property type="entry name" value="FecR"/>
    <property type="match status" value="1"/>
</dbReference>
<evidence type="ECO:0000259" key="3">
    <source>
        <dbReference type="Pfam" id="PF16220"/>
    </source>
</evidence>